<protein>
    <submittedName>
        <fullName evidence="3">Uncharacterized protein</fullName>
    </submittedName>
</protein>
<dbReference type="Proteomes" id="UP000663891">
    <property type="component" value="Unassembled WGS sequence"/>
</dbReference>
<dbReference type="AlphaFoldDB" id="A0A819YJV7"/>
<feature type="region of interest" description="Disordered" evidence="1">
    <location>
        <begin position="1"/>
        <end position="22"/>
    </location>
</feature>
<proteinExistence type="predicted"/>
<dbReference type="EMBL" id="CAJOAY010007113">
    <property type="protein sequence ID" value="CAF4158734.1"/>
    <property type="molecule type" value="Genomic_DNA"/>
</dbReference>
<evidence type="ECO:0000256" key="1">
    <source>
        <dbReference type="SAM" id="MobiDB-lite"/>
    </source>
</evidence>
<organism evidence="3 4">
    <name type="scientific">Adineta steineri</name>
    <dbReference type="NCBI Taxonomy" id="433720"/>
    <lineage>
        <taxon>Eukaryota</taxon>
        <taxon>Metazoa</taxon>
        <taxon>Spiralia</taxon>
        <taxon>Gnathifera</taxon>
        <taxon>Rotifera</taxon>
        <taxon>Eurotatoria</taxon>
        <taxon>Bdelloidea</taxon>
        <taxon>Adinetida</taxon>
        <taxon>Adinetidae</taxon>
        <taxon>Adineta</taxon>
    </lineage>
</organism>
<sequence>MSTTSIYQNRQQSSSSSVQQCRERSTEERLHIYNNLTKFIESVQLVFLRNCFYLYCVTLDIIHRLLKNYFGYDVCYYVNIDDSVDLADEKSSKSKGAYDCGACETKGIII</sequence>
<evidence type="ECO:0000313" key="3">
    <source>
        <dbReference type="EMBL" id="CAF4158734.1"/>
    </source>
</evidence>
<accession>A0A819YJV7</accession>
<feature type="compositionally biased region" description="Low complexity" evidence="1">
    <location>
        <begin position="1"/>
        <end position="20"/>
    </location>
</feature>
<gene>
    <name evidence="3" type="ORF">OKA104_LOCUS38667</name>
    <name evidence="2" type="ORF">VCS650_LOCUS41048</name>
</gene>
<reference evidence="3" key="1">
    <citation type="submission" date="2021-02" db="EMBL/GenBank/DDBJ databases">
        <authorList>
            <person name="Nowell W R."/>
        </authorList>
    </citation>
    <scope>NUCLEOTIDE SEQUENCE</scope>
</reference>
<dbReference type="Proteomes" id="UP000663881">
    <property type="component" value="Unassembled WGS sequence"/>
</dbReference>
<evidence type="ECO:0000313" key="4">
    <source>
        <dbReference type="Proteomes" id="UP000663881"/>
    </source>
</evidence>
<comment type="caution">
    <text evidence="3">The sequence shown here is derived from an EMBL/GenBank/DDBJ whole genome shotgun (WGS) entry which is preliminary data.</text>
</comment>
<name>A0A819YJV7_9BILA</name>
<dbReference type="EMBL" id="CAJNON010001673">
    <property type="protein sequence ID" value="CAF1478956.1"/>
    <property type="molecule type" value="Genomic_DNA"/>
</dbReference>
<evidence type="ECO:0000313" key="2">
    <source>
        <dbReference type="EMBL" id="CAF1478956.1"/>
    </source>
</evidence>